<evidence type="ECO:0000313" key="1">
    <source>
        <dbReference type="EMBL" id="CAE7192010.1"/>
    </source>
</evidence>
<evidence type="ECO:0000313" key="2">
    <source>
        <dbReference type="Proteomes" id="UP000604046"/>
    </source>
</evidence>
<proteinExistence type="predicted"/>
<dbReference type="OrthoDB" id="431678at2759"/>
<protein>
    <submittedName>
        <fullName evidence="1">Ank3 protein</fullName>
    </submittedName>
</protein>
<organism evidence="1 2">
    <name type="scientific">Symbiodinium natans</name>
    <dbReference type="NCBI Taxonomy" id="878477"/>
    <lineage>
        <taxon>Eukaryota</taxon>
        <taxon>Sar</taxon>
        <taxon>Alveolata</taxon>
        <taxon>Dinophyceae</taxon>
        <taxon>Suessiales</taxon>
        <taxon>Symbiodiniaceae</taxon>
        <taxon>Symbiodinium</taxon>
    </lineage>
</organism>
<reference evidence="1" key="1">
    <citation type="submission" date="2021-02" db="EMBL/GenBank/DDBJ databases">
        <authorList>
            <person name="Dougan E. K."/>
            <person name="Rhodes N."/>
            <person name="Thang M."/>
            <person name="Chan C."/>
        </authorList>
    </citation>
    <scope>NUCLEOTIDE SEQUENCE</scope>
</reference>
<comment type="caution">
    <text evidence="1">The sequence shown here is derived from an EMBL/GenBank/DDBJ whole genome shotgun (WGS) entry which is preliminary data.</text>
</comment>
<feature type="non-terminal residue" evidence="1">
    <location>
        <position position="281"/>
    </location>
</feature>
<dbReference type="Proteomes" id="UP000604046">
    <property type="component" value="Unassembled WGS sequence"/>
</dbReference>
<accession>A0A812IYY9</accession>
<gene>
    <name evidence="1" type="primary">Ank3</name>
    <name evidence="1" type="ORF">SNAT2548_LOCUS5105</name>
</gene>
<sequence>TLHPGPRHELNLWTRTAGPAQGIFFGDRFLEIGLWRLGDVDGKHFVISQVGGQTAQTYRSDNRLFPGPNGHWTGVLDRYAEYHCGSIHAAFGTCTGLATGDRFIQLGDWRLADIDGDHFSISCKTGQTSQVFHRSGTVLPGPRSDFGAWKRETRGLEYPGVALGDRFLQIGQWRLWAEGTQLSLSHQTGATVKVYQSDGSSAGSLPAATAALARLATGTGIGFGDRFLQVGHFRLGDVDGTHFAISHDGGLSEVHHSDGTVLPPGSTMTTLGRRLEECELL</sequence>
<keyword evidence="2" id="KW-1185">Reference proteome</keyword>
<dbReference type="AlphaFoldDB" id="A0A812IYY9"/>
<name>A0A812IYY9_9DINO</name>
<dbReference type="EMBL" id="CAJNDS010000322">
    <property type="protein sequence ID" value="CAE7192010.1"/>
    <property type="molecule type" value="Genomic_DNA"/>
</dbReference>